<dbReference type="RefSeq" id="WP_121524951.1">
    <property type="nucleotide sequence ID" value="NZ_RCHR01000011.1"/>
</dbReference>
<feature type="transmembrane region" description="Helical" evidence="1">
    <location>
        <begin position="30"/>
        <end position="49"/>
    </location>
</feature>
<evidence type="ECO:0008006" key="4">
    <source>
        <dbReference type="Google" id="ProtNLM"/>
    </source>
</evidence>
<feature type="transmembrane region" description="Helical" evidence="1">
    <location>
        <begin position="7"/>
        <end position="24"/>
    </location>
</feature>
<feature type="transmembrane region" description="Helical" evidence="1">
    <location>
        <begin position="118"/>
        <end position="134"/>
    </location>
</feature>
<name>A0A498DDB5_9BACI</name>
<organism evidence="2 3">
    <name type="scientific">Oceanobacillus piezotolerans</name>
    <dbReference type="NCBI Taxonomy" id="2448030"/>
    <lineage>
        <taxon>Bacteria</taxon>
        <taxon>Bacillati</taxon>
        <taxon>Bacillota</taxon>
        <taxon>Bacilli</taxon>
        <taxon>Bacillales</taxon>
        <taxon>Bacillaceae</taxon>
        <taxon>Oceanobacillus</taxon>
    </lineage>
</organism>
<dbReference type="EMBL" id="RCHR01000011">
    <property type="protein sequence ID" value="RLL40599.1"/>
    <property type="molecule type" value="Genomic_DNA"/>
</dbReference>
<keyword evidence="1" id="KW-0472">Membrane</keyword>
<sequence length="275" mass="30837">MKYFNSYFVMVPAIIIGTIAMVSFGVSPAIWVQNILIWIIGTVVGSIYLKRKKENVDRGNLALSIVLIALLVLPFGFAGIDGVHRWVTLGPISIYIASIILPFILIQYWTLVLNNRKQYAIGLTFLILIILLLQPDAGQLTAFACAAFIMMWKTIRHWTMKALSFIFMTALVIVSWVFLDDLAPVPYVEEIIFLVADLGNVWLLLGILSLVLLIIPFFSYGKMNPISLSLGVYFLLTMVVTFLGDFPMPIMGYGISPIIGYFIAITWLKKNSETI</sequence>
<proteinExistence type="predicted"/>
<dbReference type="AlphaFoldDB" id="A0A498DDB5"/>
<feature type="transmembrane region" description="Helical" evidence="1">
    <location>
        <begin position="162"/>
        <end position="179"/>
    </location>
</feature>
<gene>
    <name evidence="2" type="ORF">D8M04_18810</name>
</gene>
<feature type="transmembrane region" description="Helical" evidence="1">
    <location>
        <begin position="92"/>
        <end position="111"/>
    </location>
</feature>
<dbReference type="OrthoDB" id="5520726at2"/>
<evidence type="ECO:0000313" key="2">
    <source>
        <dbReference type="EMBL" id="RLL40599.1"/>
    </source>
</evidence>
<feature type="transmembrane region" description="Helical" evidence="1">
    <location>
        <begin position="61"/>
        <end position="80"/>
    </location>
</feature>
<keyword evidence="1" id="KW-0812">Transmembrane</keyword>
<feature type="transmembrane region" description="Helical" evidence="1">
    <location>
        <begin position="250"/>
        <end position="268"/>
    </location>
</feature>
<dbReference type="Proteomes" id="UP000270219">
    <property type="component" value="Unassembled WGS sequence"/>
</dbReference>
<evidence type="ECO:0000256" key="1">
    <source>
        <dbReference type="SAM" id="Phobius"/>
    </source>
</evidence>
<keyword evidence="3" id="KW-1185">Reference proteome</keyword>
<keyword evidence="1" id="KW-1133">Transmembrane helix</keyword>
<reference evidence="2 3" key="1">
    <citation type="submission" date="2018-10" db="EMBL/GenBank/DDBJ databases">
        <title>Oceanobacillus sp. YLB-02 draft genome.</title>
        <authorList>
            <person name="Yu L."/>
        </authorList>
    </citation>
    <scope>NUCLEOTIDE SEQUENCE [LARGE SCALE GENOMIC DNA]</scope>
    <source>
        <strain evidence="2 3">YLB-02</strain>
    </source>
</reference>
<accession>A0A498DDB5</accession>
<comment type="caution">
    <text evidence="2">The sequence shown here is derived from an EMBL/GenBank/DDBJ whole genome shotgun (WGS) entry which is preliminary data.</text>
</comment>
<feature type="transmembrane region" description="Helical" evidence="1">
    <location>
        <begin position="191"/>
        <end position="214"/>
    </location>
</feature>
<feature type="transmembrane region" description="Helical" evidence="1">
    <location>
        <begin position="140"/>
        <end position="155"/>
    </location>
</feature>
<evidence type="ECO:0000313" key="3">
    <source>
        <dbReference type="Proteomes" id="UP000270219"/>
    </source>
</evidence>
<feature type="transmembrane region" description="Helical" evidence="1">
    <location>
        <begin position="226"/>
        <end position="244"/>
    </location>
</feature>
<protein>
    <recommendedName>
        <fullName evidence="4">Cell division protein</fullName>
    </recommendedName>
</protein>